<keyword evidence="12 22" id="KW-0067">ATP-binding</keyword>
<gene>
    <name evidence="25" type="ORF">C1280_03910</name>
</gene>
<keyword evidence="9 22" id="KW-0436">Ligase</keyword>
<evidence type="ECO:0000256" key="20">
    <source>
        <dbReference type="ARBA" id="ARBA00049035"/>
    </source>
</evidence>
<comment type="function">
    <text evidence="2">Functions in two distinct reactions of the de novo folate biosynthetic pathway. Catalyzes the addition of a glutamate residue to dihydropteroate (7,8-dihydropteroate or H2Pte) to form dihydrofolate (7,8-dihydrofolate monoglutamate or H2Pte-Glu). Also catalyzes successive additions of L-glutamate to tetrahydrofolate or 10-formyltetrahydrofolate or 5,10-methylenetetrahydrofolate, leading to folylpolyglutamate derivatives.</text>
</comment>
<keyword evidence="14" id="KW-0289">Folate biosynthesis</keyword>
<dbReference type="KEGG" id="gog:C1280_03910"/>
<dbReference type="PIRSF" id="PIRSF001563">
    <property type="entry name" value="Folylpolyglu_synth"/>
    <property type="match status" value="1"/>
</dbReference>
<dbReference type="Pfam" id="PF02875">
    <property type="entry name" value="Mur_ligase_C"/>
    <property type="match status" value="1"/>
</dbReference>
<dbReference type="SUPFAM" id="SSF53623">
    <property type="entry name" value="MurD-like peptide ligases, catalytic domain"/>
    <property type="match status" value="1"/>
</dbReference>
<evidence type="ECO:0000256" key="15">
    <source>
        <dbReference type="ARBA" id="ARBA00030048"/>
    </source>
</evidence>
<evidence type="ECO:0000256" key="22">
    <source>
        <dbReference type="PIRNR" id="PIRNR001563"/>
    </source>
</evidence>
<evidence type="ECO:0000256" key="10">
    <source>
        <dbReference type="ARBA" id="ARBA00022723"/>
    </source>
</evidence>
<sequence>MTYDEALAFWYGRINYEVRSAGPLDLKLERMRALLRRLGDPQDRLRLVHVTGTKGKGSTCAMLESVLRTAGYRAGLFTSPHLAHIEERMQVDRVPISHGELAACMEEVAPAVRAMETDPRFPSPTFFEIGTALGFLHFVRRRCDIALIEVGLGGRFDSTNVCQPLVSVITNVGPDHMAQLGTTLEAIAFQKAGIIKRRVPVVSGVTQDGPRAVIRQVAAELSAPIWEVGVKPCSPIPSFKREELHVAEEVGVRAAPIGLLGAHQRANAAVATAVLDRLRTAGMHIPAAAVARGLGEVKWPARVEVVRERPTTILDTAHNVPSAEALVTTLREAFPNAGTKRVVFAVSSDKQFAEILRVLASYFDHFYFTKYSNNPRGVPTEALATALAAVAPGKPFTLHATAPKAWNAAVSTVTDTDLVCVTGSVFLAGELRPLMAS</sequence>
<comment type="cofactor">
    <cofactor evidence="1">
        <name>Mg(2+)</name>
        <dbReference type="ChEBI" id="CHEBI:18420"/>
    </cofactor>
</comment>
<dbReference type="PROSITE" id="PS01011">
    <property type="entry name" value="FOLYLPOLYGLU_SYNT_1"/>
    <property type="match status" value="1"/>
</dbReference>
<dbReference type="GO" id="GO:0004326">
    <property type="term" value="F:tetrahydrofolylpolyglutamate synthase activity"/>
    <property type="evidence" value="ECO:0007669"/>
    <property type="project" value="UniProtKB-EC"/>
</dbReference>
<dbReference type="RefSeq" id="WP_010040447.1">
    <property type="nucleotide sequence ID" value="NZ_CP025958.1"/>
</dbReference>
<dbReference type="Pfam" id="PF08245">
    <property type="entry name" value="Mur_ligase_M"/>
    <property type="match status" value="1"/>
</dbReference>
<evidence type="ECO:0000256" key="14">
    <source>
        <dbReference type="ARBA" id="ARBA00022909"/>
    </source>
</evidence>
<evidence type="ECO:0000256" key="5">
    <source>
        <dbReference type="ARBA" id="ARBA00008276"/>
    </source>
</evidence>
<evidence type="ECO:0000256" key="12">
    <source>
        <dbReference type="ARBA" id="ARBA00022840"/>
    </source>
</evidence>
<dbReference type="NCBIfam" id="TIGR01499">
    <property type="entry name" value="folC"/>
    <property type="match status" value="1"/>
</dbReference>
<evidence type="ECO:0000256" key="1">
    <source>
        <dbReference type="ARBA" id="ARBA00001946"/>
    </source>
</evidence>
<evidence type="ECO:0000256" key="21">
    <source>
        <dbReference type="ARBA" id="ARBA00049161"/>
    </source>
</evidence>
<dbReference type="Gene3D" id="3.90.190.20">
    <property type="entry name" value="Mur ligase, C-terminal domain"/>
    <property type="match status" value="1"/>
</dbReference>
<evidence type="ECO:0000256" key="16">
    <source>
        <dbReference type="ARBA" id="ARBA00030592"/>
    </source>
</evidence>
<evidence type="ECO:0000256" key="4">
    <source>
        <dbReference type="ARBA" id="ARBA00005150"/>
    </source>
</evidence>
<dbReference type="InterPro" id="IPR036565">
    <property type="entry name" value="Mur-like_cat_sf"/>
</dbReference>
<evidence type="ECO:0000256" key="9">
    <source>
        <dbReference type="ARBA" id="ARBA00022598"/>
    </source>
</evidence>
<feature type="domain" description="Mur ligase C-terminal" evidence="23">
    <location>
        <begin position="302"/>
        <end position="424"/>
    </location>
</feature>
<dbReference type="PANTHER" id="PTHR11136:SF0">
    <property type="entry name" value="DIHYDROFOLATE SYNTHETASE-RELATED"/>
    <property type="match status" value="1"/>
</dbReference>
<keyword evidence="13" id="KW-0460">Magnesium</keyword>
<dbReference type="FunFam" id="3.40.1190.10:FF:000011">
    <property type="entry name" value="Folylpolyglutamate synthase/dihydrofolate synthase"/>
    <property type="match status" value="1"/>
</dbReference>
<evidence type="ECO:0000256" key="19">
    <source>
        <dbReference type="ARBA" id="ARBA00047808"/>
    </source>
</evidence>
<evidence type="ECO:0000259" key="23">
    <source>
        <dbReference type="Pfam" id="PF02875"/>
    </source>
</evidence>
<evidence type="ECO:0000313" key="26">
    <source>
        <dbReference type="Proteomes" id="UP000245802"/>
    </source>
</evidence>
<dbReference type="GO" id="GO:0046656">
    <property type="term" value="P:folic acid biosynthetic process"/>
    <property type="evidence" value="ECO:0007669"/>
    <property type="project" value="UniProtKB-KW"/>
</dbReference>
<organism evidence="25 26">
    <name type="scientific">Gemmata obscuriglobus</name>
    <dbReference type="NCBI Taxonomy" id="114"/>
    <lineage>
        <taxon>Bacteria</taxon>
        <taxon>Pseudomonadati</taxon>
        <taxon>Planctomycetota</taxon>
        <taxon>Planctomycetia</taxon>
        <taxon>Gemmatales</taxon>
        <taxon>Gemmataceae</taxon>
        <taxon>Gemmata</taxon>
    </lineage>
</organism>
<dbReference type="EC" id="6.3.2.12" evidence="6"/>
<dbReference type="Gene3D" id="3.40.1190.10">
    <property type="entry name" value="Mur-like, catalytic domain"/>
    <property type="match status" value="1"/>
</dbReference>
<dbReference type="PANTHER" id="PTHR11136">
    <property type="entry name" value="FOLYLPOLYGLUTAMATE SYNTHASE-RELATED"/>
    <property type="match status" value="1"/>
</dbReference>
<dbReference type="SUPFAM" id="SSF53244">
    <property type="entry name" value="MurD-like peptide ligases, peptide-binding domain"/>
    <property type="match status" value="1"/>
</dbReference>
<keyword evidence="26" id="KW-1185">Reference proteome</keyword>
<dbReference type="GO" id="GO:0008841">
    <property type="term" value="F:dihydrofolate synthase activity"/>
    <property type="evidence" value="ECO:0007669"/>
    <property type="project" value="UniProtKB-EC"/>
</dbReference>
<dbReference type="InterPro" id="IPR013221">
    <property type="entry name" value="Mur_ligase_cen"/>
</dbReference>
<dbReference type="EMBL" id="CP025958">
    <property type="protein sequence ID" value="AWM36240.1"/>
    <property type="molecule type" value="Genomic_DNA"/>
</dbReference>
<dbReference type="GO" id="GO:0046872">
    <property type="term" value="F:metal ion binding"/>
    <property type="evidence" value="ECO:0007669"/>
    <property type="project" value="UniProtKB-KW"/>
</dbReference>
<evidence type="ECO:0000256" key="17">
    <source>
        <dbReference type="ARBA" id="ARBA00032510"/>
    </source>
</evidence>
<dbReference type="Proteomes" id="UP000245802">
    <property type="component" value="Chromosome"/>
</dbReference>
<feature type="domain" description="Mur ligase central" evidence="24">
    <location>
        <begin position="50"/>
        <end position="274"/>
    </location>
</feature>
<evidence type="ECO:0000259" key="24">
    <source>
        <dbReference type="Pfam" id="PF08245"/>
    </source>
</evidence>
<keyword evidence="11 22" id="KW-0547">Nucleotide-binding</keyword>
<dbReference type="InterPro" id="IPR036615">
    <property type="entry name" value="Mur_ligase_C_dom_sf"/>
</dbReference>
<comment type="catalytic activity">
    <reaction evidence="20">
        <text>(6R)-5,10-methylenetetrahydrofolyl-(gamma-L-Glu)(n) + L-glutamate + ATP = (6R)-5,10-methylenetetrahydrofolyl-(gamma-L-Glu)(n+1) + ADP + phosphate + H(+)</text>
        <dbReference type="Rhea" id="RHEA:51912"/>
        <dbReference type="Rhea" id="RHEA-COMP:13257"/>
        <dbReference type="Rhea" id="RHEA-COMP:13258"/>
        <dbReference type="ChEBI" id="CHEBI:15378"/>
        <dbReference type="ChEBI" id="CHEBI:29985"/>
        <dbReference type="ChEBI" id="CHEBI:30616"/>
        <dbReference type="ChEBI" id="CHEBI:43474"/>
        <dbReference type="ChEBI" id="CHEBI:136572"/>
        <dbReference type="ChEBI" id="CHEBI:456216"/>
        <dbReference type="EC" id="6.3.2.17"/>
    </reaction>
</comment>
<dbReference type="InterPro" id="IPR001645">
    <property type="entry name" value="Folylpolyglutamate_synth"/>
</dbReference>
<comment type="pathway">
    <text evidence="3">Cofactor biosynthesis; tetrahydrofolate biosynthesis; 7,8-dihydrofolate from 2-amino-4-hydroxy-6-hydroxymethyl-7,8-dihydropteridine diphosphate and 4-aminobenzoate: step 2/2.</text>
</comment>
<proteinExistence type="inferred from homology"/>
<evidence type="ECO:0000256" key="3">
    <source>
        <dbReference type="ARBA" id="ARBA00004799"/>
    </source>
</evidence>
<evidence type="ECO:0000256" key="11">
    <source>
        <dbReference type="ARBA" id="ARBA00022741"/>
    </source>
</evidence>
<accession>A0A2Z3H5D0</accession>
<evidence type="ECO:0000256" key="18">
    <source>
        <dbReference type="ARBA" id="ARBA00047493"/>
    </source>
</evidence>
<comment type="catalytic activity">
    <reaction evidence="18">
        <text>(6S)-5,6,7,8-tetrahydrofolyl-(gamma-L-Glu)(n) + L-glutamate + ATP = (6S)-5,6,7,8-tetrahydrofolyl-(gamma-L-Glu)(n+1) + ADP + phosphate + H(+)</text>
        <dbReference type="Rhea" id="RHEA:10580"/>
        <dbReference type="Rhea" id="RHEA-COMP:14738"/>
        <dbReference type="Rhea" id="RHEA-COMP:14740"/>
        <dbReference type="ChEBI" id="CHEBI:15378"/>
        <dbReference type="ChEBI" id="CHEBI:29985"/>
        <dbReference type="ChEBI" id="CHEBI:30616"/>
        <dbReference type="ChEBI" id="CHEBI:43474"/>
        <dbReference type="ChEBI" id="CHEBI:141005"/>
        <dbReference type="ChEBI" id="CHEBI:456216"/>
        <dbReference type="EC" id="6.3.2.17"/>
    </reaction>
</comment>
<reference evidence="25 26" key="1">
    <citation type="submission" date="2018-01" db="EMBL/GenBank/DDBJ databases">
        <title>G. obscuriglobus.</title>
        <authorList>
            <person name="Franke J."/>
            <person name="Blomberg W."/>
            <person name="Selmecki A."/>
        </authorList>
    </citation>
    <scope>NUCLEOTIDE SEQUENCE [LARGE SCALE GENOMIC DNA]</scope>
    <source>
        <strain evidence="25 26">DSM 5831</strain>
    </source>
</reference>
<dbReference type="OrthoDB" id="9809356at2"/>
<dbReference type="EC" id="6.3.2.17" evidence="7"/>
<dbReference type="GO" id="GO:0005524">
    <property type="term" value="F:ATP binding"/>
    <property type="evidence" value="ECO:0007669"/>
    <property type="project" value="UniProtKB-KW"/>
</dbReference>
<dbReference type="GO" id="GO:0005737">
    <property type="term" value="C:cytoplasm"/>
    <property type="evidence" value="ECO:0007669"/>
    <property type="project" value="TreeGrafter"/>
</dbReference>
<comment type="catalytic activity">
    <reaction evidence="19">
        <text>10-formyltetrahydrofolyl-(gamma-L-Glu)(n) + L-glutamate + ATP = 10-formyltetrahydrofolyl-(gamma-L-Glu)(n+1) + ADP + phosphate + H(+)</text>
        <dbReference type="Rhea" id="RHEA:51904"/>
        <dbReference type="Rhea" id="RHEA-COMP:13088"/>
        <dbReference type="Rhea" id="RHEA-COMP:14300"/>
        <dbReference type="ChEBI" id="CHEBI:15378"/>
        <dbReference type="ChEBI" id="CHEBI:29985"/>
        <dbReference type="ChEBI" id="CHEBI:30616"/>
        <dbReference type="ChEBI" id="CHEBI:43474"/>
        <dbReference type="ChEBI" id="CHEBI:134413"/>
        <dbReference type="ChEBI" id="CHEBI:456216"/>
        <dbReference type="EC" id="6.3.2.17"/>
    </reaction>
</comment>
<evidence type="ECO:0000256" key="13">
    <source>
        <dbReference type="ARBA" id="ARBA00022842"/>
    </source>
</evidence>
<evidence type="ECO:0000256" key="8">
    <source>
        <dbReference type="ARBA" id="ARBA00019357"/>
    </source>
</evidence>
<keyword evidence="10" id="KW-0479">Metal-binding</keyword>
<protein>
    <recommendedName>
        <fullName evidence="8">Dihydrofolate synthase/folylpolyglutamate synthase</fullName>
        <ecNumber evidence="6">6.3.2.12</ecNumber>
        <ecNumber evidence="7">6.3.2.17</ecNumber>
    </recommendedName>
    <alternativeName>
        <fullName evidence="17">Folylpoly-gamma-glutamate synthetase-dihydrofolate synthetase</fullName>
    </alternativeName>
    <alternativeName>
        <fullName evidence="15">Folylpolyglutamate synthetase</fullName>
    </alternativeName>
    <alternativeName>
        <fullName evidence="16">Tetrahydrofolylpolyglutamate synthase</fullName>
    </alternativeName>
</protein>
<comment type="pathway">
    <text evidence="4">Cofactor biosynthesis; tetrahydrofolylpolyglutamate biosynthesis.</text>
</comment>
<evidence type="ECO:0000313" key="25">
    <source>
        <dbReference type="EMBL" id="AWM36240.1"/>
    </source>
</evidence>
<dbReference type="InterPro" id="IPR004101">
    <property type="entry name" value="Mur_ligase_C"/>
</dbReference>
<name>A0A2Z3H5D0_9BACT</name>
<evidence type="ECO:0000256" key="7">
    <source>
        <dbReference type="ARBA" id="ARBA00013025"/>
    </source>
</evidence>
<dbReference type="InterPro" id="IPR018109">
    <property type="entry name" value="Folylpolyglutamate_synth_CS"/>
</dbReference>
<evidence type="ECO:0000256" key="6">
    <source>
        <dbReference type="ARBA" id="ARBA00013023"/>
    </source>
</evidence>
<comment type="catalytic activity">
    <reaction evidence="21">
        <text>7,8-dihydropteroate + L-glutamate + ATP = 7,8-dihydrofolate + ADP + phosphate + H(+)</text>
        <dbReference type="Rhea" id="RHEA:23584"/>
        <dbReference type="ChEBI" id="CHEBI:15378"/>
        <dbReference type="ChEBI" id="CHEBI:17839"/>
        <dbReference type="ChEBI" id="CHEBI:29985"/>
        <dbReference type="ChEBI" id="CHEBI:30616"/>
        <dbReference type="ChEBI" id="CHEBI:43474"/>
        <dbReference type="ChEBI" id="CHEBI:57451"/>
        <dbReference type="ChEBI" id="CHEBI:456216"/>
        <dbReference type="EC" id="6.3.2.12"/>
    </reaction>
</comment>
<dbReference type="AlphaFoldDB" id="A0A2Z3H5D0"/>
<evidence type="ECO:0000256" key="2">
    <source>
        <dbReference type="ARBA" id="ARBA00002714"/>
    </source>
</evidence>
<comment type="similarity">
    <text evidence="5 22">Belongs to the folylpolyglutamate synthase family.</text>
</comment>